<evidence type="ECO:0000259" key="11">
    <source>
        <dbReference type="PROSITE" id="PS50111"/>
    </source>
</evidence>
<dbReference type="Pfam" id="PF00672">
    <property type="entry name" value="HAMP"/>
    <property type="match status" value="1"/>
</dbReference>
<gene>
    <name evidence="13" type="ORF">JZX89_03825</name>
</gene>
<dbReference type="Pfam" id="PF02743">
    <property type="entry name" value="dCache_1"/>
    <property type="match status" value="1"/>
</dbReference>
<dbReference type="InterPro" id="IPR004090">
    <property type="entry name" value="Chemotax_Me-accpt_rcpt"/>
</dbReference>
<evidence type="ECO:0000256" key="5">
    <source>
        <dbReference type="ARBA" id="ARBA00022989"/>
    </source>
</evidence>
<accession>A0ABS3EDT9</accession>
<keyword evidence="6 10" id="KW-0472">Membrane</keyword>
<dbReference type="Gene3D" id="6.10.340.10">
    <property type="match status" value="1"/>
</dbReference>
<feature type="transmembrane region" description="Helical" evidence="10">
    <location>
        <begin position="319"/>
        <end position="338"/>
    </location>
</feature>
<evidence type="ECO:0000256" key="6">
    <source>
        <dbReference type="ARBA" id="ARBA00023136"/>
    </source>
</evidence>
<proteinExistence type="inferred from homology"/>
<evidence type="ECO:0000256" key="9">
    <source>
        <dbReference type="SAM" id="Coils"/>
    </source>
</evidence>
<feature type="domain" description="Methyl-accepting transducer" evidence="11">
    <location>
        <begin position="477"/>
        <end position="706"/>
    </location>
</feature>
<evidence type="ECO:0000313" key="13">
    <source>
        <dbReference type="EMBL" id="MBO0129868.1"/>
    </source>
</evidence>
<dbReference type="SMART" id="SM00283">
    <property type="entry name" value="MA"/>
    <property type="match status" value="1"/>
</dbReference>
<feature type="domain" description="HAMP" evidence="12">
    <location>
        <begin position="420"/>
        <end position="472"/>
    </location>
</feature>
<feature type="transmembrane region" description="Helical" evidence="10">
    <location>
        <begin position="12"/>
        <end position="31"/>
    </location>
</feature>
<dbReference type="InterPro" id="IPR004089">
    <property type="entry name" value="MCPsignal_dom"/>
</dbReference>
<dbReference type="SMART" id="SM00304">
    <property type="entry name" value="HAMP"/>
    <property type="match status" value="2"/>
</dbReference>
<dbReference type="RefSeq" id="WP_207133134.1">
    <property type="nucleotide sequence ID" value="NZ_JAFLNA010000002.1"/>
</dbReference>
<evidence type="ECO:0000256" key="8">
    <source>
        <dbReference type="PROSITE-ProRule" id="PRU00284"/>
    </source>
</evidence>
<comment type="similarity">
    <text evidence="7">Belongs to the methyl-accepting chemotaxis (MCP) protein family.</text>
</comment>
<evidence type="ECO:0000313" key="14">
    <source>
        <dbReference type="Proteomes" id="UP000664699"/>
    </source>
</evidence>
<dbReference type="CDD" id="cd12912">
    <property type="entry name" value="PDC2_MCP_like"/>
    <property type="match status" value="1"/>
</dbReference>
<dbReference type="Gene3D" id="1.10.287.950">
    <property type="entry name" value="Methyl-accepting chemotaxis protein"/>
    <property type="match status" value="1"/>
</dbReference>
<dbReference type="PANTHER" id="PTHR43531:SF11">
    <property type="entry name" value="METHYL-ACCEPTING CHEMOTAXIS PROTEIN 3"/>
    <property type="match status" value="1"/>
</dbReference>
<comment type="subcellular location">
    <subcellularLocation>
        <location evidence="1">Cell membrane</location>
        <topology evidence="1">Multi-pass membrane protein</topology>
    </subcellularLocation>
</comment>
<reference evidence="13 14" key="1">
    <citation type="submission" date="2021-03" db="EMBL/GenBank/DDBJ databases">
        <title>Whole genome sequence of Agrobacterium sp. strain Rnr.</title>
        <authorList>
            <person name="Mafakheri H."/>
            <person name="Taghavi S.M."/>
            <person name="Nemanja K."/>
            <person name="Osdaghi E."/>
        </authorList>
    </citation>
    <scope>NUCLEOTIDE SEQUENCE [LARGE SCALE GENOMIC DNA]</scope>
    <source>
        <strain evidence="13 14">Rnr</strain>
    </source>
</reference>
<keyword evidence="2" id="KW-1003">Cell membrane</keyword>
<evidence type="ECO:0000256" key="3">
    <source>
        <dbReference type="ARBA" id="ARBA00022500"/>
    </source>
</evidence>
<dbReference type="PROSITE" id="PS50885">
    <property type="entry name" value="HAMP"/>
    <property type="match status" value="2"/>
</dbReference>
<dbReference type="Proteomes" id="UP000664699">
    <property type="component" value="Unassembled WGS sequence"/>
</dbReference>
<name>A0ABS3EDT9_9HYPH</name>
<dbReference type="PRINTS" id="PR00260">
    <property type="entry name" value="CHEMTRNSDUCR"/>
</dbReference>
<evidence type="ECO:0000259" key="12">
    <source>
        <dbReference type="PROSITE" id="PS50885"/>
    </source>
</evidence>
<keyword evidence="14" id="KW-1185">Reference proteome</keyword>
<evidence type="ECO:0000256" key="2">
    <source>
        <dbReference type="ARBA" id="ARBA00022475"/>
    </source>
</evidence>
<dbReference type="Pfam" id="PF00015">
    <property type="entry name" value="MCPsignal"/>
    <property type="match status" value="1"/>
</dbReference>
<sequence length="735" mass="78366">MLFKSTTGRNIFAVAACGVVATVAASAVLFYRSYEDTRVNSLERMRQIAHAEALTAEKNIGGTLHIVNSLGSVLETMKQSGDADRSKANQLIRNMLAGNPEVLGLWTGWEPNAFDGKDADFVNTEGHDATGRFVPYWVRGGDGKISNTALTDYATAGPGDYYQQPFTQKKTVIIEPYPYAIDGKEVLLTSISKPVIVEGKLLGVAGLDLSLQETSQQLSTVRPMGTGFVSLVSGGGKIISHPDAAIMGKSLADGGAETMGWDTLIANPGVEQQMTAQDGTLSFVVASPVMLTGDMKWYAIVSVPEDTVFAQLHAMMRDAALTIVTAAVLLALAGWFIARRFIGRITNIIGETAQIAQGNLQLTLKDIATKDEIGDLARSLDVLRESNRQKAALEQEAETNRTLGEQERITREREATEEAGNIRFAVDSLAYALAKLADGDVSCRINEPFVEQLDAVRNDFNGSSGKLQNALLRVSENASGIDSGAHEIKAAADDLARRTEQQAAAVEETAAALEEITVTVKDAASRAHEAGRLVSRTRIGAERSGEVVRQAVIAMERIEKSSNEISSIIGVIDEIAFQTNLLALNAGVEAARAGDAGKGFAVVAQEVRELAQRSAGAAKEIKSLITKSNQQVEEGVHLVGDTGKALDVIVAEVQEINQHVAAIVESAQEQSSGLQQINVAVNQMDQDTQKNAAMVEEMTAASHTLAGEVDALNRLLGQFELGSGTDAYRGSLKAA</sequence>
<keyword evidence="3" id="KW-0145">Chemotaxis</keyword>
<dbReference type="EMBL" id="JAFLNA010000002">
    <property type="protein sequence ID" value="MBO0129868.1"/>
    <property type="molecule type" value="Genomic_DNA"/>
</dbReference>
<dbReference type="InterPro" id="IPR033479">
    <property type="entry name" value="dCache_1"/>
</dbReference>
<dbReference type="SUPFAM" id="SSF58104">
    <property type="entry name" value="Methyl-accepting chemotaxis protein (MCP) signaling domain"/>
    <property type="match status" value="1"/>
</dbReference>
<evidence type="ECO:0000256" key="4">
    <source>
        <dbReference type="ARBA" id="ARBA00022692"/>
    </source>
</evidence>
<dbReference type="CDD" id="cd11386">
    <property type="entry name" value="MCP_signal"/>
    <property type="match status" value="1"/>
</dbReference>
<protein>
    <submittedName>
        <fullName evidence="13">Methyl-accepting chemotaxis protein</fullName>
    </submittedName>
</protein>
<comment type="caution">
    <text evidence="13">The sequence shown here is derived from an EMBL/GenBank/DDBJ whole genome shotgun (WGS) entry which is preliminary data.</text>
</comment>
<dbReference type="InterPro" id="IPR051310">
    <property type="entry name" value="MCP_chemotaxis"/>
</dbReference>
<feature type="domain" description="HAMP" evidence="12">
    <location>
        <begin position="339"/>
        <end position="392"/>
    </location>
</feature>
<evidence type="ECO:0000256" key="1">
    <source>
        <dbReference type="ARBA" id="ARBA00004651"/>
    </source>
</evidence>
<keyword evidence="5 10" id="KW-1133">Transmembrane helix</keyword>
<keyword evidence="9" id="KW-0175">Coiled coil</keyword>
<dbReference type="CDD" id="cd12913">
    <property type="entry name" value="PDC1_MCP_like"/>
    <property type="match status" value="1"/>
</dbReference>
<evidence type="ECO:0000256" key="7">
    <source>
        <dbReference type="ARBA" id="ARBA00029447"/>
    </source>
</evidence>
<keyword evidence="4 10" id="KW-0812">Transmembrane</keyword>
<dbReference type="CDD" id="cd06225">
    <property type="entry name" value="HAMP"/>
    <property type="match status" value="1"/>
</dbReference>
<dbReference type="PANTHER" id="PTHR43531">
    <property type="entry name" value="PROTEIN ICFG"/>
    <property type="match status" value="1"/>
</dbReference>
<dbReference type="PROSITE" id="PS50111">
    <property type="entry name" value="CHEMOTAXIS_TRANSDUC_2"/>
    <property type="match status" value="1"/>
</dbReference>
<dbReference type="InterPro" id="IPR003660">
    <property type="entry name" value="HAMP_dom"/>
</dbReference>
<evidence type="ECO:0000256" key="10">
    <source>
        <dbReference type="SAM" id="Phobius"/>
    </source>
</evidence>
<feature type="coiled-coil region" evidence="9">
    <location>
        <begin position="376"/>
        <end position="403"/>
    </location>
</feature>
<organism evidence="13 14">
    <name type="scientific">Agrobacterium burrii</name>
    <dbReference type="NCBI Taxonomy" id="2815339"/>
    <lineage>
        <taxon>Bacteria</taxon>
        <taxon>Pseudomonadati</taxon>
        <taxon>Pseudomonadota</taxon>
        <taxon>Alphaproteobacteria</taxon>
        <taxon>Hyphomicrobiales</taxon>
        <taxon>Rhizobiaceae</taxon>
        <taxon>Rhizobium/Agrobacterium group</taxon>
        <taxon>Agrobacterium</taxon>
        <taxon>Agrobacterium tumefaciens complex</taxon>
    </lineage>
</organism>
<dbReference type="Gene3D" id="3.30.450.20">
    <property type="entry name" value="PAS domain"/>
    <property type="match status" value="2"/>
</dbReference>
<keyword evidence="8" id="KW-0807">Transducer</keyword>